<proteinExistence type="predicted"/>
<evidence type="ECO:0000256" key="7">
    <source>
        <dbReference type="ARBA" id="ARBA00023326"/>
    </source>
</evidence>
<dbReference type="SUPFAM" id="SSF53474">
    <property type="entry name" value="alpha/beta-Hydrolases"/>
    <property type="match status" value="1"/>
</dbReference>
<dbReference type="GO" id="GO:0005576">
    <property type="term" value="C:extracellular region"/>
    <property type="evidence" value="ECO:0007669"/>
    <property type="project" value="UniProtKB-SubCell"/>
</dbReference>
<organism evidence="8 9">
    <name type="scientific">Allorhizobium terrae</name>
    <dbReference type="NCBI Taxonomy" id="1848972"/>
    <lineage>
        <taxon>Bacteria</taxon>
        <taxon>Pseudomonadati</taxon>
        <taxon>Pseudomonadota</taxon>
        <taxon>Alphaproteobacteria</taxon>
        <taxon>Hyphomicrobiales</taxon>
        <taxon>Rhizobiaceae</taxon>
        <taxon>Rhizobium/Agrobacterium group</taxon>
        <taxon>Allorhizobium</taxon>
    </lineage>
</organism>
<keyword evidence="6" id="KW-0119">Carbohydrate metabolism</keyword>
<protein>
    <submittedName>
        <fullName evidence="8">Polyhydroxybutyrate depolymerase</fullName>
    </submittedName>
</protein>
<reference evidence="8 9" key="1">
    <citation type="submission" date="2019-04" db="EMBL/GenBank/DDBJ databases">
        <title>Rhizobium terrae sp. nov., isolated from a paddy soil.</title>
        <authorList>
            <person name="Lin S.-Y."/>
            <person name="Hameed A."/>
            <person name="Huang H.-I."/>
            <person name="Young C.-C."/>
        </authorList>
    </citation>
    <scope>NUCLEOTIDE SEQUENCE [LARGE SCALE GENOMIC DNA]</scope>
    <source>
        <strain evidence="8 9">CC-HIH110</strain>
    </source>
</reference>
<comment type="caution">
    <text evidence="8">The sequence shown here is derived from an EMBL/GenBank/DDBJ whole genome shotgun (WGS) entry which is preliminary data.</text>
</comment>
<evidence type="ECO:0000256" key="6">
    <source>
        <dbReference type="ARBA" id="ARBA00023277"/>
    </source>
</evidence>
<dbReference type="PANTHER" id="PTHR38050">
    <property type="match status" value="1"/>
</dbReference>
<evidence type="ECO:0000256" key="5">
    <source>
        <dbReference type="ARBA" id="ARBA00022801"/>
    </source>
</evidence>
<keyword evidence="9" id="KW-1185">Reference proteome</keyword>
<dbReference type="Proteomes" id="UP000310754">
    <property type="component" value="Unassembled WGS sequence"/>
</dbReference>
<dbReference type="PANTHER" id="PTHR38050:SF2">
    <property type="entry name" value="FERULOYL ESTERASE C-RELATED"/>
    <property type="match status" value="1"/>
</dbReference>
<evidence type="ECO:0000313" key="9">
    <source>
        <dbReference type="Proteomes" id="UP000310754"/>
    </source>
</evidence>
<evidence type="ECO:0000256" key="2">
    <source>
        <dbReference type="ARBA" id="ARBA00022525"/>
    </source>
</evidence>
<evidence type="ECO:0000313" key="8">
    <source>
        <dbReference type="EMBL" id="THF53664.1"/>
    </source>
</evidence>
<keyword evidence="3" id="KW-0858">Xylan degradation</keyword>
<evidence type="ECO:0000256" key="3">
    <source>
        <dbReference type="ARBA" id="ARBA00022651"/>
    </source>
</evidence>
<dbReference type="InterPro" id="IPR029058">
    <property type="entry name" value="AB_hydrolase_fold"/>
</dbReference>
<evidence type="ECO:0000256" key="1">
    <source>
        <dbReference type="ARBA" id="ARBA00004613"/>
    </source>
</evidence>
<dbReference type="InterPro" id="IPR043595">
    <property type="entry name" value="FaeB/C/D"/>
</dbReference>
<dbReference type="AlphaFoldDB" id="A0A4S4A5Q1"/>
<dbReference type="GO" id="GO:0030600">
    <property type="term" value="F:feruloyl esterase activity"/>
    <property type="evidence" value="ECO:0007669"/>
    <property type="project" value="InterPro"/>
</dbReference>
<keyword evidence="4" id="KW-0732">Signal</keyword>
<keyword evidence="2" id="KW-0964">Secreted</keyword>
<keyword evidence="7" id="KW-0624">Polysaccharide degradation</keyword>
<dbReference type="RefSeq" id="WP_190234683.1">
    <property type="nucleotide sequence ID" value="NZ_SSOA01000001.1"/>
</dbReference>
<comment type="subcellular location">
    <subcellularLocation>
        <location evidence="1">Secreted</location>
    </subcellularLocation>
</comment>
<name>A0A4S4A5Q1_9HYPH</name>
<dbReference type="EMBL" id="SSOA01000001">
    <property type="protein sequence ID" value="THF53664.1"/>
    <property type="molecule type" value="Genomic_DNA"/>
</dbReference>
<sequence>MTSSGVSGLRWPGLVASACAALFVGFSGFVGHAMAASGCGLTARAGLQELSFESDGVKRRVMVFVPQSYTAKTKVPVVFDLHGSNSFPKAQMERSAWPDVARENGFIVAAPEGGLVGKMPGTHAWNVPGVTPGHGPDDAEFLSEAVEQVKARFCVDDTRVFASGYSGGGRMLSQYICNGNRDFSAAGFVMSLRAGYPTQMQEGQSKGKWLPDPKTCNPAQPISIIAFWGLKDNTNPYVGGGKPYWQYGGQTALSRWAELDGCEGSETVIKGNKISSATYERCKGGAKILSYTIAGQTHDWPGRDIGFSLASISGKAVNEKGQEPVYAAKRMWAFFNARSGDLMAKAGTKDICADGAKKGTGAVSTACTTVLKTNAQAGEDADSLAMGARLSR</sequence>
<gene>
    <name evidence="8" type="ORF">E6C51_00625</name>
</gene>
<accession>A0A4S4A5Q1</accession>
<keyword evidence="5" id="KW-0378">Hydrolase</keyword>
<dbReference type="Gene3D" id="3.40.50.1820">
    <property type="entry name" value="alpha/beta hydrolase"/>
    <property type="match status" value="1"/>
</dbReference>
<dbReference type="GO" id="GO:0045493">
    <property type="term" value="P:xylan catabolic process"/>
    <property type="evidence" value="ECO:0007669"/>
    <property type="project" value="UniProtKB-KW"/>
</dbReference>
<evidence type="ECO:0000256" key="4">
    <source>
        <dbReference type="ARBA" id="ARBA00022729"/>
    </source>
</evidence>